<dbReference type="InterPro" id="IPR007260">
    <property type="entry name" value="NanE"/>
</dbReference>
<evidence type="ECO:0000256" key="3">
    <source>
        <dbReference type="ARBA" id="ARBA00005081"/>
    </source>
</evidence>
<comment type="catalytic activity">
    <reaction evidence="1 7">
        <text>an N-acyl-D-glucosamine 6-phosphate = an N-acyl-D-mannosamine 6-phosphate</text>
        <dbReference type="Rhea" id="RHEA:23932"/>
        <dbReference type="ChEBI" id="CHEBI:57599"/>
        <dbReference type="ChEBI" id="CHEBI:57666"/>
        <dbReference type="EC" id="5.1.3.9"/>
    </reaction>
</comment>
<dbReference type="Pfam" id="PF04131">
    <property type="entry name" value="NanE"/>
    <property type="match status" value="1"/>
</dbReference>
<dbReference type="SUPFAM" id="SSF51366">
    <property type="entry name" value="Ribulose-phoshate binding barrel"/>
    <property type="match status" value="1"/>
</dbReference>
<keyword evidence="6 7" id="KW-0119">Carbohydrate metabolism</keyword>
<dbReference type="EMBL" id="DWWV01000041">
    <property type="protein sequence ID" value="HJC09843.1"/>
    <property type="molecule type" value="Genomic_DNA"/>
</dbReference>
<protein>
    <recommendedName>
        <fullName evidence="7">Putative N-acetylmannosamine-6-phosphate 2-epimerase</fullName>
        <ecNumber evidence="7">5.1.3.9</ecNumber>
    </recommendedName>
    <alternativeName>
        <fullName evidence="7">ManNAc-6-P epimerase</fullName>
    </alternativeName>
</protein>
<dbReference type="InterPro" id="IPR011060">
    <property type="entry name" value="RibuloseP-bd_barrel"/>
</dbReference>
<name>A0A9D2N5L0_9FIRM</name>
<organism evidence="8 9">
    <name type="scientific">Candidatus Blautia merdigallinarum</name>
    <dbReference type="NCBI Taxonomy" id="2838495"/>
    <lineage>
        <taxon>Bacteria</taxon>
        <taxon>Bacillati</taxon>
        <taxon>Bacillota</taxon>
        <taxon>Clostridia</taxon>
        <taxon>Lachnospirales</taxon>
        <taxon>Lachnospiraceae</taxon>
        <taxon>Blautia</taxon>
    </lineage>
</organism>
<reference evidence="8" key="1">
    <citation type="journal article" date="2021" name="PeerJ">
        <title>Extensive microbial diversity within the chicken gut microbiome revealed by metagenomics and culture.</title>
        <authorList>
            <person name="Gilroy R."/>
            <person name="Ravi A."/>
            <person name="Getino M."/>
            <person name="Pursley I."/>
            <person name="Horton D.L."/>
            <person name="Alikhan N.F."/>
            <person name="Baker D."/>
            <person name="Gharbi K."/>
            <person name="Hall N."/>
            <person name="Watson M."/>
            <person name="Adriaenssens E.M."/>
            <person name="Foster-Nyarko E."/>
            <person name="Jarju S."/>
            <person name="Secka A."/>
            <person name="Antonio M."/>
            <person name="Oren A."/>
            <person name="Chaudhuri R.R."/>
            <person name="La Ragione R."/>
            <person name="Hildebrand F."/>
            <person name="Pallen M.J."/>
        </authorList>
    </citation>
    <scope>NUCLEOTIDE SEQUENCE</scope>
    <source>
        <strain evidence="8">ChiSxjej6B18-287</strain>
    </source>
</reference>
<dbReference type="GO" id="GO:0047465">
    <property type="term" value="F:N-acylglucosamine-6-phosphate 2-epimerase activity"/>
    <property type="evidence" value="ECO:0007669"/>
    <property type="project" value="UniProtKB-EC"/>
</dbReference>
<comment type="similarity">
    <text evidence="4 7">Belongs to the NanE family.</text>
</comment>
<dbReference type="GO" id="GO:0006053">
    <property type="term" value="P:N-acetylmannosamine catabolic process"/>
    <property type="evidence" value="ECO:0007669"/>
    <property type="project" value="TreeGrafter"/>
</dbReference>
<evidence type="ECO:0000313" key="8">
    <source>
        <dbReference type="EMBL" id="HJC09843.1"/>
    </source>
</evidence>
<dbReference type="NCBIfam" id="NF002231">
    <property type="entry name" value="PRK01130.1"/>
    <property type="match status" value="1"/>
</dbReference>
<evidence type="ECO:0000256" key="7">
    <source>
        <dbReference type="HAMAP-Rule" id="MF_01235"/>
    </source>
</evidence>
<dbReference type="PANTHER" id="PTHR36204">
    <property type="entry name" value="N-ACETYLMANNOSAMINE-6-PHOSPHATE 2-EPIMERASE-RELATED"/>
    <property type="match status" value="1"/>
</dbReference>
<dbReference type="GO" id="GO:0019262">
    <property type="term" value="P:N-acetylneuraminate catabolic process"/>
    <property type="evidence" value="ECO:0007669"/>
    <property type="project" value="UniProtKB-UniRule"/>
</dbReference>
<dbReference type="Gene3D" id="3.20.20.70">
    <property type="entry name" value="Aldolase class I"/>
    <property type="match status" value="1"/>
</dbReference>
<dbReference type="EC" id="5.1.3.9" evidence="7"/>
<dbReference type="GO" id="GO:0005975">
    <property type="term" value="P:carbohydrate metabolic process"/>
    <property type="evidence" value="ECO:0007669"/>
    <property type="project" value="UniProtKB-UniRule"/>
</dbReference>
<evidence type="ECO:0000256" key="2">
    <source>
        <dbReference type="ARBA" id="ARBA00002147"/>
    </source>
</evidence>
<sequence length="225" mass="24384">MLEQIKHKLVVSCQALPEEPLHSSFIMGRMALAAAQGGASGIRAQGKEDILEIKKTVDLPIIGIVKRNYPDSEIYITPTIREVEELIETGCDMIALDATLRKRPGGVSLEELVKKIHASGLPAMADCSTFEECVYAEKIGFDCVSTTLCGYTPYSEKYEGPSFELIRRLSEACQVPVIAEGKINTPEDLAAVFEAGAYSAVVGGAITRPKQITERFVKAISGNDC</sequence>
<comment type="function">
    <text evidence="2 7">Converts N-acetylmannosamine-6-phosphate (ManNAc-6-P) to N-acetylglucosamine-6-phosphate (GlcNAc-6-P).</text>
</comment>
<keyword evidence="5 7" id="KW-0413">Isomerase</keyword>
<accession>A0A9D2N5L0</accession>
<comment type="caution">
    <text evidence="8">The sequence shown here is derived from an EMBL/GenBank/DDBJ whole genome shotgun (WGS) entry which is preliminary data.</text>
</comment>
<evidence type="ECO:0000256" key="6">
    <source>
        <dbReference type="ARBA" id="ARBA00023277"/>
    </source>
</evidence>
<dbReference type="GO" id="GO:0005829">
    <property type="term" value="C:cytosol"/>
    <property type="evidence" value="ECO:0007669"/>
    <property type="project" value="TreeGrafter"/>
</dbReference>
<reference evidence="8" key="2">
    <citation type="submission" date="2021-04" db="EMBL/GenBank/DDBJ databases">
        <authorList>
            <person name="Gilroy R."/>
        </authorList>
    </citation>
    <scope>NUCLEOTIDE SEQUENCE</scope>
    <source>
        <strain evidence="8">ChiSxjej6B18-287</strain>
    </source>
</reference>
<evidence type="ECO:0000256" key="1">
    <source>
        <dbReference type="ARBA" id="ARBA00000056"/>
    </source>
</evidence>
<evidence type="ECO:0000256" key="5">
    <source>
        <dbReference type="ARBA" id="ARBA00023235"/>
    </source>
</evidence>
<dbReference type="PANTHER" id="PTHR36204:SF1">
    <property type="entry name" value="N-ACETYLMANNOSAMINE-6-PHOSPHATE 2-EPIMERASE-RELATED"/>
    <property type="match status" value="1"/>
</dbReference>
<evidence type="ECO:0000256" key="4">
    <source>
        <dbReference type="ARBA" id="ARBA00007439"/>
    </source>
</evidence>
<dbReference type="HAMAP" id="MF_01235">
    <property type="entry name" value="ManNAc6P_epimer"/>
    <property type="match status" value="1"/>
</dbReference>
<dbReference type="FunFam" id="3.20.20.70:FF:000035">
    <property type="entry name" value="Putative N-acetylmannosamine-6-phosphate 2-epimerase"/>
    <property type="match status" value="1"/>
</dbReference>
<gene>
    <name evidence="7" type="primary">nanE</name>
    <name evidence="8" type="ORF">H9935_03395</name>
</gene>
<dbReference type="Proteomes" id="UP000823893">
    <property type="component" value="Unassembled WGS sequence"/>
</dbReference>
<proteinExistence type="inferred from homology"/>
<dbReference type="CDD" id="cd04729">
    <property type="entry name" value="NanE"/>
    <property type="match status" value="1"/>
</dbReference>
<comment type="pathway">
    <text evidence="3 7">Amino-sugar metabolism; N-acetylneuraminate degradation; D-fructose 6-phosphate from N-acetylneuraminate: step 3/5.</text>
</comment>
<evidence type="ECO:0000313" key="9">
    <source>
        <dbReference type="Proteomes" id="UP000823893"/>
    </source>
</evidence>
<dbReference type="AlphaFoldDB" id="A0A9D2N5L0"/>
<dbReference type="InterPro" id="IPR013785">
    <property type="entry name" value="Aldolase_TIM"/>
</dbReference>